<comment type="caution">
    <text evidence="2">The sequence shown here is derived from an EMBL/GenBank/DDBJ whole genome shotgun (WGS) entry which is preliminary data.</text>
</comment>
<dbReference type="Pfam" id="PF24750">
    <property type="entry name" value="b-prop_At3g26010-like"/>
    <property type="match status" value="1"/>
</dbReference>
<organism evidence="2 3">
    <name type="scientific">Rubus argutus</name>
    <name type="common">Southern blackberry</name>
    <dbReference type="NCBI Taxonomy" id="59490"/>
    <lineage>
        <taxon>Eukaryota</taxon>
        <taxon>Viridiplantae</taxon>
        <taxon>Streptophyta</taxon>
        <taxon>Embryophyta</taxon>
        <taxon>Tracheophyta</taxon>
        <taxon>Spermatophyta</taxon>
        <taxon>Magnoliopsida</taxon>
        <taxon>eudicotyledons</taxon>
        <taxon>Gunneridae</taxon>
        <taxon>Pentapetalae</taxon>
        <taxon>rosids</taxon>
        <taxon>fabids</taxon>
        <taxon>Rosales</taxon>
        <taxon>Rosaceae</taxon>
        <taxon>Rosoideae</taxon>
        <taxon>Rosoideae incertae sedis</taxon>
        <taxon>Rubus</taxon>
    </lineage>
</organism>
<name>A0AAW1XJQ5_RUBAR</name>
<dbReference type="AlphaFoldDB" id="A0AAW1XJQ5"/>
<dbReference type="InterPro" id="IPR055290">
    <property type="entry name" value="At3g26010-like"/>
</dbReference>
<dbReference type="InterPro" id="IPR001810">
    <property type="entry name" value="F-box_dom"/>
</dbReference>
<accession>A0AAW1XJQ5</accession>
<proteinExistence type="predicted"/>
<dbReference type="PANTHER" id="PTHR35546:SF130">
    <property type="entry name" value="EXPRESSED PROTEIN"/>
    <property type="match status" value="1"/>
</dbReference>
<evidence type="ECO:0000259" key="1">
    <source>
        <dbReference type="PROSITE" id="PS50181"/>
    </source>
</evidence>
<dbReference type="InterPro" id="IPR056592">
    <property type="entry name" value="Beta-prop_At3g26010-like"/>
</dbReference>
<sequence>MVTKIDDLPHTLLVEILSRLPCNKSASQCKLVSKRWLSLLSEPYFLRRFLRVQIDSQTPVIGTTIFALPPNDAGKSQIFTLSKHPIFETTSSASNFSLRFIPCLRPLLALPPTPKIHERVQVAFLCESYYKFDSGAGGSSKIELNEEYRWKVVRVVPNDSNLEFSVEFFASEIGEWREVTVKCPKRNCFSTSPRVVPYNGMLYWLCHGPVGEHTMCELDLSDTSGDVDIVPNVIKGPKVANNMCMSIWGGRLRLCPVDLKSHCPELKIWEFREEAGGKGKSKKTKKKWSLVLEGVFMDQMVCKERLIARKLKKRGWHFHYLGSHPTDEDLVCMLLMPDIIVKCNVRERTMERIAQLSVPILNET</sequence>
<gene>
    <name evidence="2" type="ORF">M0R45_013623</name>
</gene>
<dbReference type="SMART" id="SM00256">
    <property type="entry name" value="FBOX"/>
    <property type="match status" value="1"/>
</dbReference>
<dbReference type="Gene3D" id="1.20.1280.50">
    <property type="match status" value="1"/>
</dbReference>
<keyword evidence="3" id="KW-1185">Reference proteome</keyword>
<reference evidence="2 3" key="1">
    <citation type="journal article" date="2023" name="G3 (Bethesda)">
        <title>A chromosome-length genome assembly and annotation of blackberry (Rubus argutus, cv. 'Hillquist').</title>
        <authorList>
            <person name="Bruna T."/>
            <person name="Aryal R."/>
            <person name="Dudchenko O."/>
            <person name="Sargent D.J."/>
            <person name="Mead D."/>
            <person name="Buti M."/>
            <person name="Cavallini A."/>
            <person name="Hytonen T."/>
            <person name="Andres J."/>
            <person name="Pham M."/>
            <person name="Weisz D."/>
            <person name="Mascagni F."/>
            <person name="Usai G."/>
            <person name="Natali L."/>
            <person name="Bassil N."/>
            <person name="Fernandez G.E."/>
            <person name="Lomsadze A."/>
            <person name="Armour M."/>
            <person name="Olukolu B."/>
            <person name="Poorten T."/>
            <person name="Britton C."/>
            <person name="Davik J."/>
            <person name="Ashrafi H."/>
            <person name="Aiden E.L."/>
            <person name="Borodovsky M."/>
            <person name="Worthington M."/>
        </authorList>
    </citation>
    <scope>NUCLEOTIDE SEQUENCE [LARGE SCALE GENOMIC DNA]</scope>
    <source>
        <strain evidence="2">PI 553951</strain>
    </source>
</reference>
<dbReference type="PROSITE" id="PS50181">
    <property type="entry name" value="FBOX"/>
    <property type="match status" value="1"/>
</dbReference>
<dbReference type="EMBL" id="JBEDUW010000003">
    <property type="protein sequence ID" value="KAK9936799.1"/>
    <property type="molecule type" value="Genomic_DNA"/>
</dbReference>
<protein>
    <recommendedName>
        <fullName evidence="1">F-box domain-containing protein</fullName>
    </recommendedName>
</protein>
<feature type="domain" description="F-box" evidence="1">
    <location>
        <begin position="2"/>
        <end position="49"/>
    </location>
</feature>
<dbReference type="Proteomes" id="UP001457282">
    <property type="component" value="Unassembled WGS sequence"/>
</dbReference>
<dbReference type="SUPFAM" id="SSF81383">
    <property type="entry name" value="F-box domain"/>
    <property type="match status" value="1"/>
</dbReference>
<dbReference type="InterPro" id="IPR036047">
    <property type="entry name" value="F-box-like_dom_sf"/>
</dbReference>
<evidence type="ECO:0000313" key="2">
    <source>
        <dbReference type="EMBL" id="KAK9936799.1"/>
    </source>
</evidence>
<dbReference type="Pfam" id="PF12937">
    <property type="entry name" value="F-box-like"/>
    <property type="match status" value="1"/>
</dbReference>
<dbReference type="PANTHER" id="PTHR35546">
    <property type="entry name" value="F-BOX PROTEIN INTERACTION DOMAIN PROTEIN-RELATED"/>
    <property type="match status" value="1"/>
</dbReference>
<evidence type="ECO:0000313" key="3">
    <source>
        <dbReference type="Proteomes" id="UP001457282"/>
    </source>
</evidence>